<evidence type="ECO:0000256" key="5">
    <source>
        <dbReference type="ARBA" id="ARBA00022679"/>
    </source>
</evidence>
<dbReference type="InterPro" id="IPR058980">
    <property type="entry name" value="Glyco_transf_N"/>
</dbReference>
<dbReference type="Pfam" id="PF00201">
    <property type="entry name" value="UDPGT"/>
    <property type="match status" value="2"/>
</dbReference>
<evidence type="ECO:0000256" key="4">
    <source>
        <dbReference type="ARBA" id="ARBA00022676"/>
    </source>
</evidence>
<evidence type="ECO:0000256" key="2">
    <source>
        <dbReference type="ARBA" id="ARBA00009995"/>
    </source>
</evidence>
<feature type="non-terminal residue" evidence="8">
    <location>
        <position position="922"/>
    </location>
</feature>
<evidence type="ECO:0000259" key="7">
    <source>
        <dbReference type="Pfam" id="PF26168"/>
    </source>
</evidence>
<dbReference type="PANTHER" id="PTHR48047:SF218">
    <property type="entry name" value="GLYCOSYLTRANSFERASE"/>
    <property type="match status" value="1"/>
</dbReference>
<feature type="domain" description="Glycosyltransferase N-terminal" evidence="7">
    <location>
        <begin position="461"/>
        <end position="701"/>
    </location>
</feature>
<protein>
    <recommendedName>
        <fullName evidence="3">anthocyanidin 3-O-glucosyltransferase</fullName>
        <ecNumber evidence="3">2.4.1.115</ecNumber>
    </recommendedName>
</protein>
<dbReference type="Proteomes" id="UP001141552">
    <property type="component" value="Unassembled WGS sequence"/>
</dbReference>
<evidence type="ECO:0000313" key="8">
    <source>
        <dbReference type="EMBL" id="KAJ4838799.1"/>
    </source>
</evidence>
<comment type="similarity">
    <text evidence="2">Belongs to the UDP-glycosyltransferase family.</text>
</comment>
<dbReference type="EC" id="2.4.1.115" evidence="3"/>
<keyword evidence="9" id="KW-1185">Reference proteome</keyword>
<comment type="catalytic activity">
    <reaction evidence="6">
        <text>an anthocyanidin + UDP-alpha-D-glucose + H(+) = an anthocyanidin 3-O-beta-D-glucoside + UDP</text>
        <dbReference type="Rhea" id="RHEA:20093"/>
        <dbReference type="ChEBI" id="CHEBI:15378"/>
        <dbReference type="ChEBI" id="CHEBI:16307"/>
        <dbReference type="ChEBI" id="CHEBI:58223"/>
        <dbReference type="ChEBI" id="CHEBI:58885"/>
        <dbReference type="ChEBI" id="CHEBI:143576"/>
        <dbReference type="EC" id="2.4.1.115"/>
    </reaction>
</comment>
<dbReference type="CDD" id="cd03784">
    <property type="entry name" value="GT1_Gtf-like"/>
    <property type="match status" value="2"/>
</dbReference>
<dbReference type="Gene3D" id="3.40.50.2000">
    <property type="entry name" value="Glycogen Phosphorylase B"/>
    <property type="match status" value="4"/>
</dbReference>
<dbReference type="OrthoDB" id="5835829at2759"/>
<evidence type="ECO:0000313" key="9">
    <source>
        <dbReference type="Proteomes" id="UP001141552"/>
    </source>
</evidence>
<gene>
    <name evidence="8" type="ORF">Tsubulata_021618</name>
</gene>
<sequence length="922" mass="102553">MANVSSTPHVVVFPFMAQGHTIPLLDISKALANRGLKVTIIATPSNVPFILSKVSAYPVISLSIIPFPKVPYLPEGCENVANLPSEELLFPFVEATENLRKPFEEILREMCNNPNINRTPICVITDMFLYCTVEPCRLFDIPRLVSYGMGALPLVITRSVYLNIPGIGDVSDSETISLSFVSVPFSVVKTDLPRPFWGGRDAVPRVVSEVEKASSSSWGLIVNSFEELEREYVTPLGSLYNTRAWLVGPLLLVNQAHNDEEQQAKSPCEPEEGWLDQRVEEPGSVTYVSFGSQAYLSEEQMEEIAFGLEMAGLPFIWVIRSKTWVPPVGWEDRVKGRGLVVRDWVEQRCILAHPAIGGFMTHCGWNSVAEGLSMGVPLLAWPMEAEQTLNAKYVEMGLKAGIMIPQELDEESKIIKTVRRGVICDGVKVLMTGEEGKNARAKAQEIGKMAREALLSPPPHVVIFPFMAQGHTIPLLDISKALASRGLKVTIITTPSNAPFILSNISAHPTVSLSILTFPKVPYLPEGCENIANLPSNHLLMPFVEATENLQKPFEDILRGMCNSSKSTPICVISDMFLYWTLEPCRLFDIPRLVSYGMGTLPMLIVRSVYCLLPNLGELSNPEAIELPNVSLPFPLINTDLPPPFWRGRDAVPRVISQLEQASGDSWGIVVNCFEELEHEYICPLESLFGKEIRAWLVGPLLLHGQGIEKQHSCLYMKWLDRQVEAGFVIYVSFGSQGHLSDKQMEEIAFGLEMAGQPFIWAIKSKTWTPPVGWEERVKGRGLVLRDWVEQRNILAHPAIGGFMTHCGWNSVIEGLSMGVPLLTWPMEAEQMLNAKYVANGLKAGIMIPQERDEEYEIKVIYRRAICDAVKQLMTGDQGKEARHKARDIGKMARKAVEKGGSSIKRLDELIECLLLRAEAAK</sequence>
<dbReference type="FunFam" id="3.40.50.2000:FF:000107">
    <property type="entry name" value="Glycosyltransferase"/>
    <property type="match status" value="2"/>
</dbReference>
<name>A0A9Q0JEP0_9ROSI</name>
<proteinExistence type="inferred from homology"/>
<comment type="pathway">
    <text evidence="1">Pigment biosynthesis; anthocyanin biosynthesis.</text>
</comment>
<evidence type="ECO:0000256" key="6">
    <source>
        <dbReference type="ARBA" id="ARBA00047606"/>
    </source>
</evidence>
<dbReference type="InterPro" id="IPR035595">
    <property type="entry name" value="UDP_glycos_trans_CS"/>
</dbReference>
<dbReference type="InterPro" id="IPR002213">
    <property type="entry name" value="UDP_glucos_trans"/>
</dbReference>
<evidence type="ECO:0000256" key="3">
    <source>
        <dbReference type="ARBA" id="ARBA00012585"/>
    </source>
</evidence>
<keyword evidence="5" id="KW-0808">Transferase</keyword>
<dbReference type="PANTHER" id="PTHR48047">
    <property type="entry name" value="GLYCOSYLTRANSFERASE"/>
    <property type="match status" value="1"/>
</dbReference>
<dbReference type="Pfam" id="PF26168">
    <property type="entry name" value="Glyco_transf_N"/>
    <property type="match status" value="2"/>
</dbReference>
<dbReference type="PROSITE" id="PS00375">
    <property type="entry name" value="UDPGT"/>
    <property type="match status" value="2"/>
</dbReference>
<dbReference type="SUPFAM" id="SSF53756">
    <property type="entry name" value="UDP-Glycosyltransferase/glycogen phosphorylase"/>
    <property type="match status" value="2"/>
</dbReference>
<reference evidence="8" key="2">
    <citation type="journal article" date="2023" name="Plants (Basel)">
        <title>Annotation of the Turnera subulata (Passifloraceae) Draft Genome Reveals the S-Locus Evolved after the Divergence of Turneroideae from Passifloroideae in a Stepwise Manner.</title>
        <authorList>
            <person name="Henning P.M."/>
            <person name="Roalson E.H."/>
            <person name="Mir W."/>
            <person name="McCubbin A.G."/>
            <person name="Shore J.S."/>
        </authorList>
    </citation>
    <scope>NUCLEOTIDE SEQUENCE</scope>
    <source>
        <strain evidence="8">F60SS</strain>
    </source>
</reference>
<dbReference type="AlphaFoldDB" id="A0A9Q0JEP0"/>
<organism evidence="8 9">
    <name type="scientific">Turnera subulata</name>
    <dbReference type="NCBI Taxonomy" id="218843"/>
    <lineage>
        <taxon>Eukaryota</taxon>
        <taxon>Viridiplantae</taxon>
        <taxon>Streptophyta</taxon>
        <taxon>Embryophyta</taxon>
        <taxon>Tracheophyta</taxon>
        <taxon>Spermatophyta</taxon>
        <taxon>Magnoliopsida</taxon>
        <taxon>eudicotyledons</taxon>
        <taxon>Gunneridae</taxon>
        <taxon>Pentapetalae</taxon>
        <taxon>rosids</taxon>
        <taxon>fabids</taxon>
        <taxon>Malpighiales</taxon>
        <taxon>Passifloraceae</taxon>
        <taxon>Turnera</taxon>
    </lineage>
</organism>
<comment type="caution">
    <text evidence="8">The sequence shown here is derived from an EMBL/GenBank/DDBJ whole genome shotgun (WGS) entry which is preliminary data.</text>
</comment>
<feature type="domain" description="Glycosyltransferase N-terminal" evidence="7">
    <location>
        <begin position="10"/>
        <end position="250"/>
    </location>
</feature>
<dbReference type="EMBL" id="JAKUCV010003472">
    <property type="protein sequence ID" value="KAJ4838799.1"/>
    <property type="molecule type" value="Genomic_DNA"/>
</dbReference>
<dbReference type="GO" id="GO:0047213">
    <property type="term" value="F:anthocyanidin 3-O-glucosyltransferase activity"/>
    <property type="evidence" value="ECO:0007669"/>
    <property type="project" value="UniProtKB-EC"/>
</dbReference>
<evidence type="ECO:0000256" key="1">
    <source>
        <dbReference type="ARBA" id="ARBA00004935"/>
    </source>
</evidence>
<accession>A0A9Q0JEP0</accession>
<reference evidence="8" key="1">
    <citation type="submission" date="2022-02" db="EMBL/GenBank/DDBJ databases">
        <authorList>
            <person name="Henning P.M."/>
            <person name="McCubbin A.G."/>
            <person name="Shore J.S."/>
        </authorList>
    </citation>
    <scope>NUCLEOTIDE SEQUENCE</scope>
    <source>
        <strain evidence="8">F60SS</strain>
        <tissue evidence="8">Leaves</tissue>
    </source>
</reference>
<keyword evidence="4" id="KW-0328">Glycosyltransferase</keyword>